<keyword evidence="2" id="KW-0540">Nuclease</keyword>
<dbReference type="InterPro" id="IPR036397">
    <property type="entry name" value="RNaseH_sf"/>
</dbReference>
<feature type="domain" description="YprB ribonuclease H-like" evidence="1">
    <location>
        <begin position="98"/>
        <end position="246"/>
    </location>
</feature>
<name>A0A4R9LZZ1_9LEPT</name>
<dbReference type="GO" id="GO:0003676">
    <property type="term" value="F:nucleic acid binding"/>
    <property type="evidence" value="ECO:0007669"/>
    <property type="project" value="InterPro"/>
</dbReference>
<dbReference type="AlphaFoldDB" id="A0A4R9LZZ1"/>
<dbReference type="InterPro" id="IPR012337">
    <property type="entry name" value="RNaseH-like_sf"/>
</dbReference>
<dbReference type="SUPFAM" id="SSF53098">
    <property type="entry name" value="Ribonuclease H-like"/>
    <property type="match status" value="1"/>
</dbReference>
<proteinExistence type="predicted"/>
<comment type="caution">
    <text evidence="2">The sequence shown here is derived from an EMBL/GenBank/DDBJ whole genome shotgun (WGS) entry which is preliminary data.</text>
</comment>
<dbReference type="Gene3D" id="3.30.420.10">
    <property type="entry name" value="Ribonuclease H-like superfamily/Ribonuclease H"/>
    <property type="match status" value="1"/>
</dbReference>
<dbReference type="OrthoDB" id="9790530at2"/>
<gene>
    <name evidence="2" type="ORF">EHS15_16485</name>
</gene>
<dbReference type="Proteomes" id="UP000298058">
    <property type="component" value="Unassembled WGS sequence"/>
</dbReference>
<keyword evidence="3" id="KW-1185">Reference proteome</keyword>
<keyword evidence="2" id="KW-0269">Exonuclease</keyword>
<keyword evidence="2" id="KW-0378">Hydrolase</keyword>
<protein>
    <submittedName>
        <fullName evidence="2">Exonuclease</fullName>
    </submittedName>
</protein>
<evidence type="ECO:0000259" key="1">
    <source>
        <dbReference type="Pfam" id="PF13482"/>
    </source>
</evidence>
<dbReference type="PANTHER" id="PTHR38462:SF1">
    <property type="entry name" value="YPRB RIBONUCLEASE H-LIKE DOMAIN-CONTAINING PROTEIN"/>
    <property type="match status" value="1"/>
</dbReference>
<dbReference type="PANTHER" id="PTHR38462">
    <property type="entry name" value="EXONUCLEASE-LIKE PROTEIN"/>
    <property type="match status" value="1"/>
</dbReference>
<accession>A0A4R9LZZ1</accession>
<reference evidence="2" key="1">
    <citation type="journal article" date="2019" name="PLoS Negl. Trop. Dis.">
        <title>Revisiting the worldwide diversity of Leptospira species in the environment.</title>
        <authorList>
            <person name="Vincent A.T."/>
            <person name="Schiettekatte O."/>
            <person name="Bourhy P."/>
            <person name="Veyrier F.J."/>
            <person name="Picardeau M."/>
        </authorList>
    </citation>
    <scope>NUCLEOTIDE SEQUENCE [LARGE SCALE GENOMIC DNA]</scope>
    <source>
        <strain evidence="2">201300427</strain>
    </source>
</reference>
<dbReference type="EMBL" id="RQHW01000065">
    <property type="protein sequence ID" value="TGN17720.1"/>
    <property type="molecule type" value="Genomic_DNA"/>
</dbReference>
<evidence type="ECO:0000313" key="2">
    <source>
        <dbReference type="EMBL" id="TGN17720.1"/>
    </source>
</evidence>
<sequence>MFPASLIRSCFEVFTGIGSGLQNRLYEHGIFDWQDLIHLPSETEKKLEELSFPSFRLLREEIPVLEENYKNKNYLFFAERLPDIELWRLWEEFPHIFCYLDIETTGISEDSIVTVASYFLDGGIHTFQRGKNLEFMLDDMISRLILVSYNGKRFDVPFLEKEFRQKIPNIHLDLMNLLHSMGIKGGLKKSEILLGLERPESVQKIDGKMAPLLWQTYQEFDHKESLDLLVEYNREDTRNLEKILKEVVRRKREVLSSFQNSPGLW</sequence>
<dbReference type="GO" id="GO:0004527">
    <property type="term" value="F:exonuclease activity"/>
    <property type="evidence" value="ECO:0007669"/>
    <property type="project" value="UniProtKB-KW"/>
</dbReference>
<dbReference type="Pfam" id="PF13482">
    <property type="entry name" value="RNase_H_2"/>
    <property type="match status" value="1"/>
</dbReference>
<dbReference type="InterPro" id="IPR038720">
    <property type="entry name" value="YprB_RNase_H-like_dom"/>
</dbReference>
<evidence type="ECO:0000313" key="3">
    <source>
        <dbReference type="Proteomes" id="UP000298058"/>
    </source>
</evidence>
<organism evidence="2 3">
    <name type="scientific">Leptospira idonii</name>
    <dbReference type="NCBI Taxonomy" id="1193500"/>
    <lineage>
        <taxon>Bacteria</taxon>
        <taxon>Pseudomonadati</taxon>
        <taxon>Spirochaetota</taxon>
        <taxon>Spirochaetia</taxon>
        <taxon>Leptospirales</taxon>
        <taxon>Leptospiraceae</taxon>
        <taxon>Leptospira</taxon>
    </lineage>
</organism>